<sequence length="131" mass="15387">MDTEDTMEAKCENLMINVVESRKHFRRMCNEYDQKCSIVETKLLNLQMETFNNISFKPKHPMPNIDANMNEIDDFLIETAERQKRIEDIKAKLKNTQAVVMQLKSDNIGKILRAPLDPSVMLEHAREKNYK</sequence>
<evidence type="ECO:0000313" key="2">
    <source>
        <dbReference type="Proteomes" id="UP000824533"/>
    </source>
</evidence>
<name>A0ACC1CE69_9NEOP</name>
<comment type="caution">
    <text evidence="1">The sequence shown here is derived from an EMBL/GenBank/DDBJ whole genome shotgun (WGS) entry which is preliminary data.</text>
</comment>
<keyword evidence="2" id="KW-1185">Reference proteome</keyword>
<evidence type="ECO:0000313" key="1">
    <source>
        <dbReference type="EMBL" id="KAJ0169861.1"/>
    </source>
</evidence>
<gene>
    <name evidence="1" type="ORF">K1T71_014467</name>
</gene>
<protein>
    <submittedName>
        <fullName evidence="1">Uncharacterized protein</fullName>
    </submittedName>
</protein>
<reference evidence="1 2" key="1">
    <citation type="journal article" date="2021" name="Front. Genet.">
        <title>Chromosome-Level Genome Assembly Reveals Significant Gene Expansion in the Toll and IMD Signaling Pathways of Dendrolimus kikuchii.</title>
        <authorList>
            <person name="Zhou J."/>
            <person name="Wu P."/>
            <person name="Xiong Z."/>
            <person name="Liu N."/>
            <person name="Zhao N."/>
            <person name="Ji M."/>
            <person name="Qiu Y."/>
            <person name="Yang B."/>
        </authorList>
    </citation>
    <scope>NUCLEOTIDE SEQUENCE [LARGE SCALE GENOMIC DNA]</scope>
    <source>
        <strain evidence="1">Ann1</strain>
    </source>
</reference>
<organism evidence="1 2">
    <name type="scientific">Dendrolimus kikuchii</name>
    <dbReference type="NCBI Taxonomy" id="765133"/>
    <lineage>
        <taxon>Eukaryota</taxon>
        <taxon>Metazoa</taxon>
        <taxon>Ecdysozoa</taxon>
        <taxon>Arthropoda</taxon>
        <taxon>Hexapoda</taxon>
        <taxon>Insecta</taxon>
        <taxon>Pterygota</taxon>
        <taxon>Neoptera</taxon>
        <taxon>Endopterygota</taxon>
        <taxon>Lepidoptera</taxon>
        <taxon>Glossata</taxon>
        <taxon>Ditrysia</taxon>
        <taxon>Bombycoidea</taxon>
        <taxon>Lasiocampidae</taxon>
        <taxon>Dendrolimus</taxon>
    </lineage>
</organism>
<proteinExistence type="predicted"/>
<accession>A0ACC1CE69</accession>
<dbReference type="EMBL" id="CM034415">
    <property type="protein sequence ID" value="KAJ0169861.1"/>
    <property type="molecule type" value="Genomic_DNA"/>
</dbReference>
<dbReference type="Proteomes" id="UP000824533">
    <property type="component" value="Linkage Group LG29"/>
</dbReference>